<organism evidence="2">
    <name type="scientific">Arcella intermedia</name>
    <dbReference type="NCBI Taxonomy" id="1963864"/>
    <lineage>
        <taxon>Eukaryota</taxon>
        <taxon>Amoebozoa</taxon>
        <taxon>Tubulinea</taxon>
        <taxon>Elardia</taxon>
        <taxon>Arcellinida</taxon>
        <taxon>Sphaerothecina</taxon>
        <taxon>Arcellidae</taxon>
        <taxon>Arcella</taxon>
    </lineage>
</organism>
<dbReference type="InterPro" id="IPR005225">
    <property type="entry name" value="Small_GTP-bd"/>
</dbReference>
<dbReference type="CDD" id="cd00154">
    <property type="entry name" value="Rab"/>
    <property type="match status" value="1"/>
</dbReference>
<dbReference type="NCBIfam" id="TIGR00231">
    <property type="entry name" value="small_GTP"/>
    <property type="match status" value="1"/>
</dbReference>
<dbReference type="Pfam" id="PF00071">
    <property type="entry name" value="Ras"/>
    <property type="match status" value="1"/>
</dbReference>
<dbReference type="SMART" id="SM00174">
    <property type="entry name" value="RHO"/>
    <property type="match status" value="1"/>
</dbReference>
<dbReference type="InterPro" id="IPR001806">
    <property type="entry name" value="Small_GTPase"/>
</dbReference>
<dbReference type="SUPFAM" id="SSF52540">
    <property type="entry name" value="P-loop containing nucleoside triphosphate hydrolases"/>
    <property type="match status" value="1"/>
</dbReference>
<dbReference type="Gene3D" id="3.40.50.300">
    <property type="entry name" value="P-loop containing nucleotide triphosphate hydrolases"/>
    <property type="match status" value="1"/>
</dbReference>
<dbReference type="AlphaFoldDB" id="A0A6B2L0F4"/>
<keyword evidence="1" id="KW-0547">Nucleotide-binding</keyword>
<dbReference type="GO" id="GO:0005525">
    <property type="term" value="F:GTP binding"/>
    <property type="evidence" value="ECO:0007669"/>
    <property type="project" value="InterPro"/>
</dbReference>
<dbReference type="EMBL" id="GIBP01001511">
    <property type="protein sequence ID" value="NDV30480.1"/>
    <property type="molecule type" value="Transcribed_RNA"/>
</dbReference>
<dbReference type="PANTHER" id="PTHR47978">
    <property type="match status" value="1"/>
</dbReference>
<dbReference type="SMART" id="SM00173">
    <property type="entry name" value="RAS"/>
    <property type="match status" value="1"/>
</dbReference>
<dbReference type="InterPro" id="IPR027417">
    <property type="entry name" value="P-loop_NTPase"/>
</dbReference>
<dbReference type="PRINTS" id="PR00449">
    <property type="entry name" value="RASTRNSFRMNG"/>
</dbReference>
<sequence>MSFEVSLVQLGHPGVGKSTLIQRYLTQNFNPNCKSTGIEQFKTVVKVGGASCKVNVWDVGGFVDLNRIKKVLDSCNIFFLTFSIVDETSFEKVKMLYESLKYYHTKENYFCLVGCKGDLRDNEIYHSIPEQLIEDYADQLNLDYQETSAKENQAIINVFNTAFIFHYKKHISIVKSQEQEKVEREKKLTEHNELNFLMSNSIPISEILTNSRLRNLYMEDYKRKDPLVLSHLTDESNLDMVFDVFFTSNDGPVWTCVNSILLERVPLFLDALSTHFSILKILFSKLSSPEFSKLDSQKKNTLIKLFFNLFDTNSKHLLEYLNQENPNNPQSGGVAFLRNMILESYEYGKLELVFVILKADKLYSVPLIQNLELGSLLCEVVNRNTNGIEIADQLLKFITNEFESLNSIKLSSFGYSNYKLLVYTIQSLLDPSLAHDASNFFCDHLLGLPLEPFHFSRYSQIIDSQSNVFLSLLTSPLNILKLAGLKVTLSLLKNRFFRTTKQLLHFCLDLLFLHYKTVLHYYSSEIFLEVIRNGESEVLDYLLQEMKLIDIILGVSEEIAGEGPQDKRDTYAHLKKTDTVY</sequence>
<name>A0A6B2L0F4_9EUKA</name>
<evidence type="ECO:0000256" key="1">
    <source>
        <dbReference type="ARBA" id="ARBA00022741"/>
    </source>
</evidence>
<accession>A0A6B2L0F4</accession>
<dbReference type="PROSITE" id="PS51419">
    <property type="entry name" value="RAB"/>
    <property type="match status" value="1"/>
</dbReference>
<evidence type="ECO:0000313" key="2">
    <source>
        <dbReference type="EMBL" id="NDV30480.1"/>
    </source>
</evidence>
<dbReference type="GO" id="GO:0003924">
    <property type="term" value="F:GTPase activity"/>
    <property type="evidence" value="ECO:0007669"/>
    <property type="project" value="InterPro"/>
</dbReference>
<protein>
    <submittedName>
        <fullName evidence="2">Uncharacterized protein</fullName>
    </submittedName>
</protein>
<dbReference type="SMART" id="SM00175">
    <property type="entry name" value="RAB"/>
    <property type="match status" value="1"/>
</dbReference>
<reference evidence="2" key="1">
    <citation type="journal article" date="2020" name="J. Eukaryot. Microbiol.">
        <title>De novo Sequencing, Assembly and Annotation of the Transcriptome for the Free-Living Testate Amoeba Arcella intermedia.</title>
        <authorList>
            <person name="Ribeiro G.M."/>
            <person name="Porfirio-Sousa A.L."/>
            <person name="Maurer-Alcala X.X."/>
            <person name="Katz L.A."/>
            <person name="Lahr D.J.G."/>
        </authorList>
    </citation>
    <scope>NUCLEOTIDE SEQUENCE</scope>
</reference>
<proteinExistence type="predicted"/>